<dbReference type="EMBL" id="KZ309235">
    <property type="protein sequence ID" value="KAG8237875.1"/>
    <property type="molecule type" value="Genomic_DNA"/>
</dbReference>
<keyword evidence="3" id="KW-1185">Reference proteome</keyword>
<dbReference type="Proteomes" id="UP000792457">
    <property type="component" value="Unassembled WGS sequence"/>
</dbReference>
<reference evidence="2" key="1">
    <citation type="submission" date="2013-04" db="EMBL/GenBank/DDBJ databases">
        <authorList>
            <person name="Qu J."/>
            <person name="Murali S.C."/>
            <person name="Bandaranaike D."/>
            <person name="Bellair M."/>
            <person name="Blankenburg K."/>
            <person name="Chao H."/>
            <person name="Dinh H."/>
            <person name="Doddapaneni H."/>
            <person name="Downs B."/>
            <person name="Dugan-Rocha S."/>
            <person name="Elkadiri S."/>
            <person name="Gnanaolivu R.D."/>
            <person name="Hernandez B."/>
            <person name="Javaid M."/>
            <person name="Jayaseelan J.C."/>
            <person name="Lee S."/>
            <person name="Li M."/>
            <person name="Ming W."/>
            <person name="Munidasa M."/>
            <person name="Muniz J."/>
            <person name="Nguyen L."/>
            <person name="Ongeri F."/>
            <person name="Osuji N."/>
            <person name="Pu L.-L."/>
            <person name="Puazo M."/>
            <person name="Qu C."/>
            <person name="Quiroz J."/>
            <person name="Raj R."/>
            <person name="Weissenberger G."/>
            <person name="Xin Y."/>
            <person name="Zou X."/>
            <person name="Han Y."/>
            <person name="Richards S."/>
            <person name="Worley K."/>
            <person name="Muzny D."/>
            <person name="Gibbs R."/>
        </authorList>
    </citation>
    <scope>NUCLEOTIDE SEQUENCE</scope>
    <source>
        <strain evidence="2">Sampled in the wild</strain>
    </source>
</reference>
<accession>A0A8K0P6K0</accession>
<proteinExistence type="predicted"/>
<organism evidence="2 3">
    <name type="scientific">Ladona fulva</name>
    <name type="common">Scarce chaser dragonfly</name>
    <name type="synonym">Libellula fulva</name>
    <dbReference type="NCBI Taxonomy" id="123851"/>
    <lineage>
        <taxon>Eukaryota</taxon>
        <taxon>Metazoa</taxon>
        <taxon>Ecdysozoa</taxon>
        <taxon>Arthropoda</taxon>
        <taxon>Hexapoda</taxon>
        <taxon>Insecta</taxon>
        <taxon>Pterygota</taxon>
        <taxon>Palaeoptera</taxon>
        <taxon>Odonata</taxon>
        <taxon>Epiprocta</taxon>
        <taxon>Anisoptera</taxon>
        <taxon>Libelluloidea</taxon>
        <taxon>Libellulidae</taxon>
        <taxon>Ladona</taxon>
    </lineage>
</organism>
<protein>
    <submittedName>
        <fullName evidence="2">Uncharacterized protein</fullName>
    </submittedName>
</protein>
<evidence type="ECO:0000313" key="3">
    <source>
        <dbReference type="Proteomes" id="UP000792457"/>
    </source>
</evidence>
<gene>
    <name evidence="2" type="ORF">J437_LFUL017884</name>
</gene>
<comment type="caution">
    <text evidence="2">The sequence shown here is derived from an EMBL/GenBank/DDBJ whole genome shotgun (WGS) entry which is preliminary data.</text>
</comment>
<evidence type="ECO:0000256" key="1">
    <source>
        <dbReference type="SAM" id="MobiDB-lite"/>
    </source>
</evidence>
<evidence type="ECO:0000313" key="2">
    <source>
        <dbReference type="EMBL" id="KAG8237875.1"/>
    </source>
</evidence>
<feature type="compositionally biased region" description="Polar residues" evidence="1">
    <location>
        <begin position="64"/>
        <end position="74"/>
    </location>
</feature>
<dbReference type="OrthoDB" id="74178at2759"/>
<dbReference type="AlphaFoldDB" id="A0A8K0P6K0"/>
<feature type="region of interest" description="Disordered" evidence="1">
    <location>
        <begin position="33"/>
        <end position="95"/>
    </location>
</feature>
<name>A0A8K0P6K0_LADFU</name>
<reference evidence="2" key="2">
    <citation type="submission" date="2017-10" db="EMBL/GenBank/DDBJ databases">
        <title>Ladona fulva Genome sequencing and assembly.</title>
        <authorList>
            <person name="Murali S."/>
            <person name="Richards S."/>
            <person name="Bandaranaike D."/>
            <person name="Bellair M."/>
            <person name="Blankenburg K."/>
            <person name="Chao H."/>
            <person name="Dinh H."/>
            <person name="Doddapaneni H."/>
            <person name="Dugan-Rocha S."/>
            <person name="Elkadiri S."/>
            <person name="Gnanaolivu R."/>
            <person name="Hernandez B."/>
            <person name="Skinner E."/>
            <person name="Javaid M."/>
            <person name="Lee S."/>
            <person name="Li M."/>
            <person name="Ming W."/>
            <person name="Munidasa M."/>
            <person name="Muniz J."/>
            <person name="Nguyen L."/>
            <person name="Hughes D."/>
            <person name="Osuji N."/>
            <person name="Pu L.-L."/>
            <person name="Puazo M."/>
            <person name="Qu C."/>
            <person name="Quiroz J."/>
            <person name="Raj R."/>
            <person name="Weissenberger G."/>
            <person name="Xin Y."/>
            <person name="Zou X."/>
            <person name="Han Y."/>
            <person name="Worley K."/>
            <person name="Muzny D."/>
            <person name="Gibbs R."/>
        </authorList>
    </citation>
    <scope>NUCLEOTIDE SEQUENCE</scope>
    <source>
        <strain evidence="2">Sampled in the wild</strain>
    </source>
</reference>
<sequence length="121" mass="13001">MSMSWFDASGIASLAKTALKEAQKTIDKALDIKDEDDQLPSNYNQVSPVEESDSFFTSWGLKSPTRSLKSNSSVEIEDDGNDSGISEKASGSGLTSVMTSSLWGSFTGSFFENARTPDNEG</sequence>